<dbReference type="SUPFAM" id="SSF55874">
    <property type="entry name" value="ATPase domain of HSP90 chaperone/DNA topoisomerase II/histidine kinase"/>
    <property type="match status" value="1"/>
</dbReference>
<dbReference type="InterPro" id="IPR003594">
    <property type="entry name" value="HATPase_dom"/>
</dbReference>
<evidence type="ECO:0000256" key="1">
    <source>
        <dbReference type="ARBA" id="ARBA00000085"/>
    </source>
</evidence>
<dbReference type="EMBL" id="BAAAMN010000049">
    <property type="protein sequence ID" value="GAA2043469.1"/>
    <property type="molecule type" value="Genomic_DNA"/>
</dbReference>
<feature type="domain" description="Signal transduction histidine kinase subgroup 3 dimerisation and phosphoacceptor" evidence="11">
    <location>
        <begin position="185"/>
        <end position="250"/>
    </location>
</feature>
<dbReference type="InterPro" id="IPR011712">
    <property type="entry name" value="Sig_transdc_His_kin_sub3_dim/P"/>
</dbReference>
<dbReference type="Pfam" id="PF02518">
    <property type="entry name" value="HATPase_c"/>
    <property type="match status" value="1"/>
</dbReference>
<feature type="transmembrane region" description="Helical" evidence="9">
    <location>
        <begin position="132"/>
        <end position="153"/>
    </location>
</feature>
<comment type="caution">
    <text evidence="12">The sequence shown here is derived from an EMBL/GenBank/DDBJ whole genome shotgun (WGS) entry which is preliminary data.</text>
</comment>
<dbReference type="PANTHER" id="PTHR24421">
    <property type="entry name" value="NITRATE/NITRITE SENSOR PROTEIN NARX-RELATED"/>
    <property type="match status" value="1"/>
</dbReference>
<keyword evidence="8" id="KW-0902">Two-component regulatory system</keyword>
<dbReference type="GO" id="GO:0016301">
    <property type="term" value="F:kinase activity"/>
    <property type="evidence" value="ECO:0007669"/>
    <property type="project" value="UniProtKB-KW"/>
</dbReference>
<keyword evidence="9" id="KW-0472">Membrane</keyword>
<protein>
    <recommendedName>
        <fullName evidence="2">histidine kinase</fullName>
        <ecNumber evidence="2">2.7.13.3</ecNumber>
    </recommendedName>
</protein>
<proteinExistence type="predicted"/>
<evidence type="ECO:0000256" key="3">
    <source>
        <dbReference type="ARBA" id="ARBA00022553"/>
    </source>
</evidence>
<keyword evidence="5" id="KW-0547">Nucleotide-binding</keyword>
<comment type="catalytic activity">
    <reaction evidence="1">
        <text>ATP + protein L-histidine = ADP + protein N-phospho-L-histidine.</text>
        <dbReference type="EC" id="2.7.13.3"/>
    </reaction>
</comment>
<feature type="transmembrane region" description="Helical" evidence="9">
    <location>
        <begin position="103"/>
        <end position="120"/>
    </location>
</feature>
<dbReference type="InterPro" id="IPR036890">
    <property type="entry name" value="HATPase_C_sf"/>
</dbReference>
<dbReference type="RefSeq" id="WP_343959295.1">
    <property type="nucleotide sequence ID" value="NZ_BAAAMN010000049.1"/>
</dbReference>
<evidence type="ECO:0000256" key="7">
    <source>
        <dbReference type="ARBA" id="ARBA00022840"/>
    </source>
</evidence>
<evidence type="ECO:0000256" key="8">
    <source>
        <dbReference type="ARBA" id="ARBA00023012"/>
    </source>
</evidence>
<feature type="transmembrane region" description="Helical" evidence="9">
    <location>
        <begin position="42"/>
        <end position="57"/>
    </location>
</feature>
<dbReference type="EC" id="2.7.13.3" evidence="2"/>
<reference evidence="12 13" key="1">
    <citation type="journal article" date="2019" name="Int. J. Syst. Evol. Microbiol.">
        <title>The Global Catalogue of Microorganisms (GCM) 10K type strain sequencing project: providing services to taxonomists for standard genome sequencing and annotation.</title>
        <authorList>
            <consortium name="The Broad Institute Genomics Platform"/>
            <consortium name="The Broad Institute Genome Sequencing Center for Infectious Disease"/>
            <person name="Wu L."/>
            <person name="Ma J."/>
        </authorList>
    </citation>
    <scope>NUCLEOTIDE SEQUENCE [LARGE SCALE GENOMIC DNA]</scope>
    <source>
        <strain evidence="12 13">JCM 13595</strain>
    </source>
</reference>
<evidence type="ECO:0000256" key="4">
    <source>
        <dbReference type="ARBA" id="ARBA00022679"/>
    </source>
</evidence>
<dbReference type="Gene3D" id="1.20.5.1930">
    <property type="match status" value="1"/>
</dbReference>
<organism evidence="12 13">
    <name type="scientific">Yaniella flava</name>
    <dbReference type="NCBI Taxonomy" id="287930"/>
    <lineage>
        <taxon>Bacteria</taxon>
        <taxon>Bacillati</taxon>
        <taxon>Actinomycetota</taxon>
        <taxon>Actinomycetes</taxon>
        <taxon>Micrococcales</taxon>
        <taxon>Micrococcaceae</taxon>
        <taxon>Yaniella</taxon>
    </lineage>
</organism>
<dbReference type="InterPro" id="IPR050482">
    <property type="entry name" value="Sensor_HK_TwoCompSys"/>
</dbReference>
<evidence type="ECO:0000256" key="6">
    <source>
        <dbReference type="ARBA" id="ARBA00022777"/>
    </source>
</evidence>
<feature type="transmembrane region" description="Helical" evidence="9">
    <location>
        <begin position="64"/>
        <end position="83"/>
    </location>
</feature>
<keyword evidence="9" id="KW-0812">Transmembrane</keyword>
<dbReference type="Pfam" id="PF07730">
    <property type="entry name" value="HisKA_3"/>
    <property type="match status" value="1"/>
</dbReference>
<sequence length="386" mass="42198">MVKARLLKLRASLGDALLGFVVFLAVSWMITADQASDQPPDAIAYFWAFGLGALLLVRRSYPLVVLWVTVITLLAYYMAGYPAVGLSIPTAAALLSAAEFRRVLWPVMAATALLTISYVVRIAQGQDLDRIIGYELAGEVGLMAAAIALGVTLRLRCELQYSTARLVESTAREERSRSHAALAAERANIARDLHDTLGHQATVVSMYADVARQTVDHDPQEAQDALEVVTKTSSQMLSELRQTVKMLRRRQRHRTVTTLTALREHITQSIPLDVKMDIDPQINERSLSLSVQTAIYRIVQEALTNVLRHSEATAAVVRIHQEQDMLTVTVFDEGPARDATANAASGAGINGMAERAALLGGWLTALHDAQGFIVHAALPVQRQEES</sequence>
<feature type="transmembrane region" description="Helical" evidence="9">
    <location>
        <begin position="12"/>
        <end position="30"/>
    </location>
</feature>
<keyword evidence="4" id="KW-0808">Transferase</keyword>
<evidence type="ECO:0000259" key="10">
    <source>
        <dbReference type="Pfam" id="PF02518"/>
    </source>
</evidence>
<evidence type="ECO:0000256" key="2">
    <source>
        <dbReference type="ARBA" id="ARBA00012438"/>
    </source>
</evidence>
<keyword evidence="9" id="KW-1133">Transmembrane helix</keyword>
<keyword evidence="3" id="KW-0597">Phosphoprotein</keyword>
<dbReference type="CDD" id="cd16917">
    <property type="entry name" value="HATPase_UhpB-NarQ-NarX-like"/>
    <property type="match status" value="1"/>
</dbReference>
<gene>
    <name evidence="12" type="ORF">GCM10009720_25440</name>
</gene>
<evidence type="ECO:0000256" key="9">
    <source>
        <dbReference type="SAM" id="Phobius"/>
    </source>
</evidence>
<accession>A0ABN2UTR8</accession>
<dbReference type="PANTHER" id="PTHR24421:SF10">
    <property type="entry name" value="NITRATE_NITRITE SENSOR PROTEIN NARQ"/>
    <property type="match status" value="1"/>
</dbReference>
<evidence type="ECO:0000256" key="5">
    <source>
        <dbReference type="ARBA" id="ARBA00022741"/>
    </source>
</evidence>
<evidence type="ECO:0000313" key="12">
    <source>
        <dbReference type="EMBL" id="GAA2043469.1"/>
    </source>
</evidence>
<feature type="domain" description="Histidine kinase/HSP90-like ATPase" evidence="10">
    <location>
        <begin position="292"/>
        <end position="381"/>
    </location>
</feature>
<keyword evidence="7" id="KW-0067">ATP-binding</keyword>
<keyword evidence="13" id="KW-1185">Reference proteome</keyword>
<dbReference type="Proteomes" id="UP001501461">
    <property type="component" value="Unassembled WGS sequence"/>
</dbReference>
<evidence type="ECO:0000259" key="11">
    <source>
        <dbReference type="Pfam" id="PF07730"/>
    </source>
</evidence>
<evidence type="ECO:0000313" key="13">
    <source>
        <dbReference type="Proteomes" id="UP001501461"/>
    </source>
</evidence>
<keyword evidence="6 12" id="KW-0418">Kinase</keyword>
<dbReference type="Gene3D" id="3.30.565.10">
    <property type="entry name" value="Histidine kinase-like ATPase, C-terminal domain"/>
    <property type="match status" value="1"/>
</dbReference>
<name>A0ABN2UTR8_9MICC</name>